<proteinExistence type="predicted"/>
<sequence>MTMANSINPQVFPFADCSHLSSSFSSEPADVTGTSTPSTGTILRGLVTTCPGKLSIMHFNARSICPPDKFTDLESVVSGTGLDIVCVNESWLKPGISNAEISIPGYRVSRSDRVGRRGGGVAVYLNETFSFQVLASSPPQSDTVQYIILEVVVRSSKVLLAAVYDSSPRDGSLDEFEEAFEFYLPNYLHRLVLGDLNVNLAVVDSESVQFRDRLSSLNLHILPTDTTFHRIGYDSTLDLIAVGDESSVLTHGKLPVGSSDHDLLYLVYNVHSSRPTPKLITCRNFKNFNPESFSEMLGLPTGTQFTQSLISTPKFSLLTIWLFPCMIDTPLCTPLLPNEGQHSGCLRI</sequence>
<dbReference type="EMBL" id="HBUF01035907">
    <property type="protein sequence ID" value="CAG6616483.1"/>
    <property type="molecule type" value="Transcribed_RNA"/>
</dbReference>
<reference evidence="2" key="1">
    <citation type="submission" date="2021-05" db="EMBL/GenBank/DDBJ databases">
        <authorList>
            <person name="Alioto T."/>
            <person name="Alioto T."/>
            <person name="Gomez Garrido J."/>
        </authorList>
    </citation>
    <scope>NUCLEOTIDE SEQUENCE</scope>
</reference>
<dbReference type="InterPro" id="IPR005135">
    <property type="entry name" value="Endo/exonuclease/phosphatase"/>
</dbReference>
<dbReference type="InterPro" id="IPR036691">
    <property type="entry name" value="Endo/exonu/phosph_ase_sf"/>
</dbReference>
<dbReference type="Pfam" id="PF03372">
    <property type="entry name" value="Exo_endo_phos"/>
    <property type="match status" value="1"/>
</dbReference>
<evidence type="ECO:0000313" key="2">
    <source>
        <dbReference type="EMBL" id="CAG6616483.1"/>
    </source>
</evidence>
<dbReference type="Gene3D" id="3.60.10.10">
    <property type="entry name" value="Endonuclease/exonuclease/phosphatase"/>
    <property type="match status" value="1"/>
</dbReference>
<accession>A0A8D8LWX1</accession>
<dbReference type="PANTHER" id="PTHR46670:SF3">
    <property type="entry name" value="ENDONUCLEASE_EXONUCLEASE_PHOSPHATASE DOMAIN-CONTAINING PROTEIN"/>
    <property type="match status" value="1"/>
</dbReference>
<dbReference type="GO" id="GO:0003824">
    <property type="term" value="F:catalytic activity"/>
    <property type="evidence" value="ECO:0007669"/>
    <property type="project" value="InterPro"/>
</dbReference>
<feature type="domain" description="Endonuclease/exonuclease/phosphatase" evidence="1">
    <location>
        <begin position="57"/>
        <end position="261"/>
    </location>
</feature>
<dbReference type="AlphaFoldDB" id="A0A8D8LWX1"/>
<evidence type="ECO:0000259" key="1">
    <source>
        <dbReference type="Pfam" id="PF03372"/>
    </source>
</evidence>
<organism evidence="2">
    <name type="scientific">Cacopsylla melanoneura</name>
    <dbReference type="NCBI Taxonomy" id="428564"/>
    <lineage>
        <taxon>Eukaryota</taxon>
        <taxon>Metazoa</taxon>
        <taxon>Ecdysozoa</taxon>
        <taxon>Arthropoda</taxon>
        <taxon>Hexapoda</taxon>
        <taxon>Insecta</taxon>
        <taxon>Pterygota</taxon>
        <taxon>Neoptera</taxon>
        <taxon>Paraneoptera</taxon>
        <taxon>Hemiptera</taxon>
        <taxon>Sternorrhyncha</taxon>
        <taxon>Psylloidea</taxon>
        <taxon>Psyllidae</taxon>
        <taxon>Psyllinae</taxon>
        <taxon>Cacopsylla</taxon>
    </lineage>
</organism>
<dbReference type="SUPFAM" id="SSF56219">
    <property type="entry name" value="DNase I-like"/>
    <property type="match status" value="1"/>
</dbReference>
<name>A0A8D8LWX1_9HEMI</name>
<dbReference type="PANTHER" id="PTHR46670">
    <property type="entry name" value="ENDO/EXONUCLEASE/PHOSPHATASE DOMAIN-CONTAINING PROTEIN"/>
    <property type="match status" value="1"/>
</dbReference>
<protein>
    <recommendedName>
        <fullName evidence="1">Endonuclease/exonuclease/phosphatase domain-containing protein</fullName>
    </recommendedName>
</protein>